<reference evidence="12" key="1">
    <citation type="submission" date="2022-03" db="EMBL/GenBank/DDBJ databases">
        <authorList>
            <person name="Martin C."/>
        </authorList>
    </citation>
    <scope>NUCLEOTIDE SEQUENCE</scope>
</reference>
<keyword evidence="9" id="KW-0407">Ion channel</keyword>
<dbReference type="InterPro" id="IPR013555">
    <property type="entry name" value="TRP_dom"/>
</dbReference>
<organism evidence="12 13">
    <name type="scientific">Owenia fusiformis</name>
    <name type="common">Polychaete worm</name>
    <dbReference type="NCBI Taxonomy" id="6347"/>
    <lineage>
        <taxon>Eukaryota</taxon>
        <taxon>Metazoa</taxon>
        <taxon>Spiralia</taxon>
        <taxon>Lophotrochozoa</taxon>
        <taxon>Annelida</taxon>
        <taxon>Polychaeta</taxon>
        <taxon>Sedentaria</taxon>
        <taxon>Canalipalpata</taxon>
        <taxon>Sabellida</taxon>
        <taxon>Oweniida</taxon>
        <taxon>Oweniidae</taxon>
        <taxon>Owenia</taxon>
    </lineage>
</organism>
<dbReference type="GO" id="GO:0051480">
    <property type="term" value="P:regulation of cytosolic calcium ion concentration"/>
    <property type="evidence" value="ECO:0007669"/>
    <property type="project" value="TreeGrafter"/>
</dbReference>
<dbReference type="InterPro" id="IPR002153">
    <property type="entry name" value="TRPC_channel"/>
</dbReference>
<evidence type="ECO:0000313" key="13">
    <source>
        <dbReference type="Proteomes" id="UP000749559"/>
    </source>
</evidence>
<evidence type="ECO:0000256" key="4">
    <source>
        <dbReference type="ARBA" id="ARBA00022737"/>
    </source>
</evidence>
<dbReference type="Pfam" id="PF12796">
    <property type="entry name" value="Ank_2"/>
    <property type="match status" value="1"/>
</dbReference>
<feature type="compositionally biased region" description="Polar residues" evidence="10">
    <location>
        <begin position="796"/>
        <end position="807"/>
    </location>
</feature>
<keyword evidence="8 11" id="KW-0472">Membrane</keyword>
<evidence type="ECO:0000256" key="5">
    <source>
        <dbReference type="ARBA" id="ARBA00022989"/>
    </source>
</evidence>
<dbReference type="OrthoDB" id="2373987at2759"/>
<feature type="compositionally biased region" description="Basic and acidic residues" evidence="10">
    <location>
        <begin position="941"/>
        <end position="969"/>
    </location>
</feature>
<feature type="compositionally biased region" description="Basic and acidic residues" evidence="10">
    <location>
        <begin position="879"/>
        <end position="906"/>
    </location>
</feature>
<dbReference type="GO" id="GO:0005886">
    <property type="term" value="C:plasma membrane"/>
    <property type="evidence" value="ECO:0007669"/>
    <property type="project" value="TreeGrafter"/>
</dbReference>
<dbReference type="PANTHER" id="PTHR10117:SF54">
    <property type="entry name" value="TRANSIENT RECEPTOR POTENTIAL-GAMMA PROTEIN"/>
    <property type="match status" value="1"/>
</dbReference>
<dbReference type="PANTHER" id="PTHR10117">
    <property type="entry name" value="TRANSIENT RECEPTOR POTENTIAL CHANNEL"/>
    <property type="match status" value="1"/>
</dbReference>
<dbReference type="Proteomes" id="UP000749559">
    <property type="component" value="Unassembled WGS sequence"/>
</dbReference>
<feature type="transmembrane region" description="Helical" evidence="11">
    <location>
        <begin position="343"/>
        <end position="363"/>
    </location>
</feature>
<evidence type="ECO:0000256" key="3">
    <source>
        <dbReference type="ARBA" id="ARBA00022692"/>
    </source>
</evidence>
<evidence type="ECO:0000256" key="2">
    <source>
        <dbReference type="ARBA" id="ARBA00022448"/>
    </source>
</evidence>
<evidence type="ECO:0000256" key="6">
    <source>
        <dbReference type="ARBA" id="ARBA00023043"/>
    </source>
</evidence>
<dbReference type="Pfam" id="PF08344">
    <property type="entry name" value="TRP_2"/>
    <property type="match status" value="1"/>
</dbReference>
<evidence type="ECO:0000256" key="10">
    <source>
        <dbReference type="SAM" id="MobiDB-lite"/>
    </source>
</evidence>
<dbReference type="EMBL" id="CAIIXF020000002">
    <property type="protein sequence ID" value="CAH1777717.1"/>
    <property type="molecule type" value="Genomic_DNA"/>
</dbReference>
<feature type="transmembrane region" description="Helical" evidence="11">
    <location>
        <begin position="375"/>
        <end position="397"/>
    </location>
</feature>
<name>A0A8J1TJ42_OWEFU</name>
<dbReference type="Pfam" id="PF00520">
    <property type="entry name" value="Ion_trans"/>
    <property type="match status" value="1"/>
</dbReference>
<dbReference type="GO" id="GO:0070679">
    <property type="term" value="F:inositol 1,4,5 trisphosphate binding"/>
    <property type="evidence" value="ECO:0007669"/>
    <property type="project" value="TreeGrafter"/>
</dbReference>
<evidence type="ECO:0000256" key="1">
    <source>
        <dbReference type="ARBA" id="ARBA00004141"/>
    </source>
</evidence>
<feature type="compositionally biased region" description="Basic and acidic residues" evidence="10">
    <location>
        <begin position="845"/>
        <end position="860"/>
    </location>
</feature>
<evidence type="ECO:0000256" key="7">
    <source>
        <dbReference type="ARBA" id="ARBA00023065"/>
    </source>
</evidence>
<keyword evidence="4" id="KW-0677">Repeat</keyword>
<feature type="transmembrane region" description="Helical" evidence="11">
    <location>
        <begin position="506"/>
        <end position="527"/>
    </location>
</feature>
<dbReference type="SMART" id="SM01420">
    <property type="entry name" value="TRP_2"/>
    <property type="match status" value="1"/>
</dbReference>
<dbReference type="GO" id="GO:0015279">
    <property type="term" value="F:store-operated calcium channel activity"/>
    <property type="evidence" value="ECO:0007669"/>
    <property type="project" value="TreeGrafter"/>
</dbReference>
<proteinExistence type="predicted"/>
<keyword evidence="7" id="KW-0406">Ion transport</keyword>
<feature type="compositionally biased region" description="Polar residues" evidence="10">
    <location>
        <begin position="861"/>
        <end position="877"/>
    </location>
</feature>
<keyword evidence="13" id="KW-1185">Reference proteome</keyword>
<comment type="subcellular location">
    <subcellularLocation>
        <location evidence="1">Membrane</location>
        <topology evidence="1">Multi-pass membrane protein</topology>
    </subcellularLocation>
</comment>
<keyword evidence="5 11" id="KW-1133">Transmembrane helix</keyword>
<gene>
    <name evidence="12" type="ORF">OFUS_LOCUS4718</name>
</gene>
<dbReference type="PRINTS" id="PR01097">
    <property type="entry name" value="TRNSRECEPTRP"/>
</dbReference>
<feature type="transmembrane region" description="Helical" evidence="11">
    <location>
        <begin position="547"/>
        <end position="572"/>
    </location>
</feature>
<feature type="region of interest" description="Disordered" evidence="10">
    <location>
        <begin position="796"/>
        <end position="1000"/>
    </location>
</feature>
<protein>
    <submittedName>
        <fullName evidence="12">Uncharacterized protein</fullName>
    </submittedName>
</protein>
<comment type="caution">
    <text evidence="12">The sequence shown here is derived from an EMBL/GenBank/DDBJ whole genome shotgun (WGS) entry which is preliminary data.</text>
</comment>
<evidence type="ECO:0000256" key="9">
    <source>
        <dbReference type="ARBA" id="ARBA00023303"/>
    </source>
</evidence>
<dbReference type="GO" id="GO:0034703">
    <property type="term" value="C:cation channel complex"/>
    <property type="evidence" value="ECO:0007669"/>
    <property type="project" value="TreeGrafter"/>
</dbReference>
<dbReference type="SMART" id="SM00248">
    <property type="entry name" value="ANK"/>
    <property type="match status" value="2"/>
</dbReference>
<feature type="compositionally biased region" description="Polar residues" evidence="10">
    <location>
        <begin position="912"/>
        <end position="937"/>
    </location>
</feature>
<dbReference type="InterPro" id="IPR002110">
    <property type="entry name" value="Ankyrin_rpt"/>
</dbReference>
<accession>A0A8J1TJ42</accession>
<dbReference type="Gene3D" id="1.25.40.20">
    <property type="entry name" value="Ankyrin repeat-containing domain"/>
    <property type="match status" value="1"/>
</dbReference>
<feature type="transmembrane region" description="Helical" evidence="11">
    <location>
        <begin position="418"/>
        <end position="438"/>
    </location>
</feature>
<dbReference type="AlphaFoldDB" id="A0A8J1TJ42"/>
<feature type="transmembrane region" description="Helical" evidence="11">
    <location>
        <begin position="458"/>
        <end position="479"/>
    </location>
</feature>
<evidence type="ECO:0000256" key="11">
    <source>
        <dbReference type="SAM" id="Phobius"/>
    </source>
</evidence>
<dbReference type="NCBIfam" id="TIGR00870">
    <property type="entry name" value="trp"/>
    <property type="match status" value="1"/>
</dbReference>
<sequence length="1014" mass="116131">MDKVYRKYKQAQLNPQVLMDELGIDVSDGETLGMGVVRKEIDLNNEEKQYLLAIERGDMATVKNYLDEAQIYFNLNINCVDPLGRTGILIAIENENIEMIELLLQYNVELGDALLHAINEENVEAVELILSHQTHRKKDLSGFLGGTPSSSFTPDITPIILAAHRDNYEIIKILLDRGEVIPKPHDVRCSCKDCKKSSEEDSLNHSRSRINAYRALASPSLVALSSKDPILTTFELSWELKRLSRFENEFKDDYETLSKKCQEFAVALLDQTRGSAELKIILNHDTDGPANADSDHMALSRLKLAIKFKQKKFVSHPNCQQLLASLWYEGLPGFRRRPTAFKLICTMVVAFNFPFLSLLYIMAPKGCFGRLIRRPFIKFICHSASYMSFLGFLILASQRIASLTLMMDTDRMKSEIRGAPPTVIEWIIMAYVAGLIWAEVKQLWDEGARAYIHDMWNILDFITNSLYLATIALRAVAYIKVEQEKAIGLETANLPRKEWDAYDPNLIAEGLFATANIFSSLKLIYIFTVNPHLGPLQISLGRMVVDILKFAFVFTLVLFAFACGINQLYWYYSVTRQDECQQPENIQKQMCIDQKYKALLDLFEIMQTLYWAIYGLIDLEHFELQEEHVFTELLGKLMFGVYSAIAIVVLLSMLISMMSNSYNHITDQADTEWKFARSKLWMSYFEEGGTVPPPFNIIPTPKTIWYILVWFKTRMCQCTKKQKRNKWQSIRRVVKKVNEREQKYQIVMRDLIKRYIMQQQRGMQTEGVTEDDLNEIKQDISAFRYELLEILRNNGMKTPTYSKNQPGKGSRLRRKRSQMSIDRMKKNLQMEPIPEGDAFNKRFGKKENGNADINKKEELQSRLSQNSMDSNTSGNSEMDSEKEIDKDKKEPERDSSDQSLQRKDEGLGESFEIQSEMSDSNSDTRFNGNGGSRTSIYDTVPEEKETNVEDVNKSELNDKNEIDTTKSTENDSGNGATDVESPEIALDPSKLDNQASEKGVVAKRVSFLSSESNK</sequence>
<evidence type="ECO:0000313" key="12">
    <source>
        <dbReference type="EMBL" id="CAH1777717.1"/>
    </source>
</evidence>
<dbReference type="InterPro" id="IPR036770">
    <property type="entry name" value="Ankyrin_rpt-contain_sf"/>
</dbReference>
<dbReference type="InterPro" id="IPR005821">
    <property type="entry name" value="Ion_trans_dom"/>
</dbReference>
<feature type="transmembrane region" description="Helical" evidence="11">
    <location>
        <begin position="637"/>
        <end position="655"/>
    </location>
</feature>
<evidence type="ECO:0000256" key="8">
    <source>
        <dbReference type="ARBA" id="ARBA00023136"/>
    </source>
</evidence>
<dbReference type="SUPFAM" id="SSF48403">
    <property type="entry name" value="Ankyrin repeat"/>
    <property type="match status" value="1"/>
</dbReference>
<keyword evidence="2" id="KW-0813">Transport</keyword>
<keyword evidence="6" id="KW-0040">ANK repeat</keyword>
<keyword evidence="3 11" id="KW-0812">Transmembrane</keyword>